<dbReference type="InterPro" id="IPR051270">
    <property type="entry name" value="Tyrosine-tRNA_ligase_regulator"/>
</dbReference>
<protein>
    <recommendedName>
        <fullName evidence="5">Methionine--tRNA ligase</fullName>
        <ecNumber evidence="4">6.1.1.10</ecNumber>
    </recommendedName>
    <alternativeName>
        <fullName evidence="14">Methionyl-tRNA synthetase</fullName>
    </alternativeName>
</protein>
<dbReference type="Proteomes" id="UP000179003">
    <property type="component" value="Unassembled WGS sequence"/>
</dbReference>
<feature type="domain" description="TRNA-binding" evidence="17">
    <location>
        <begin position="6"/>
        <end position="108"/>
    </location>
</feature>
<dbReference type="InterPro" id="IPR002547">
    <property type="entry name" value="tRNA-bd_dom"/>
</dbReference>
<evidence type="ECO:0000256" key="16">
    <source>
        <dbReference type="PROSITE-ProRule" id="PRU00209"/>
    </source>
</evidence>
<keyword evidence="8 18" id="KW-0436">Ligase</keyword>
<dbReference type="GO" id="GO:0005737">
    <property type="term" value="C:cytoplasm"/>
    <property type="evidence" value="ECO:0007669"/>
    <property type="project" value="UniProtKB-SubCell"/>
</dbReference>
<dbReference type="InterPro" id="IPR012340">
    <property type="entry name" value="NA-bd_OB-fold"/>
</dbReference>
<evidence type="ECO:0000256" key="4">
    <source>
        <dbReference type="ARBA" id="ARBA00012838"/>
    </source>
</evidence>
<comment type="subunit">
    <text evidence="3">Homodimer.</text>
</comment>
<dbReference type="Pfam" id="PF01588">
    <property type="entry name" value="tRNA_bind"/>
    <property type="match status" value="1"/>
</dbReference>
<comment type="catalytic activity">
    <reaction evidence="15">
        <text>tRNA(Met) + L-methionine + ATP = L-methionyl-tRNA(Met) + AMP + diphosphate</text>
        <dbReference type="Rhea" id="RHEA:13481"/>
        <dbReference type="Rhea" id="RHEA-COMP:9667"/>
        <dbReference type="Rhea" id="RHEA-COMP:9698"/>
        <dbReference type="ChEBI" id="CHEBI:30616"/>
        <dbReference type="ChEBI" id="CHEBI:33019"/>
        <dbReference type="ChEBI" id="CHEBI:57844"/>
        <dbReference type="ChEBI" id="CHEBI:78442"/>
        <dbReference type="ChEBI" id="CHEBI:78530"/>
        <dbReference type="ChEBI" id="CHEBI:456215"/>
        <dbReference type="EC" id="6.1.1.10"/>
    </reaction>
</comment>
<dbReference type="GO" id="GO:0004825">
    <property type="term" value="F:methionine-tRNA ligase activity"/>
    <property type="evidence" value="ECO:0007669"/>
    <property type="project" value="UniProtKB-EC"/>
</dbReference>
<keyword evidence="11 16" id="KW-0694">RNA-binding</keyword>
<keyword evidence="7 16" id="KW-0820">tRNA-binding</keyword>
<evidence type="ECO:0000256" key="15">
    <source>
        <dbReference type="ARBA" id="ARBA00047364"/>
    </source>
</evidence>
<dbReference type="Gene3D" id="2.40.50.140">
    <property type="entry name" value="Nucleic acid-binding proteins"/>
    <property type="match status" value="1"/>
</dbReference>
<keyword evidence="13" id="KW-0030">Aminoacyl-tRNA synthetase</keyword>
<evidence type="ECO:0000313" key="19">
    <source>
        <dbReference type="Proteomes" id="UP000179003"/>
    </source>
</evidence>
<name>A0A1F5EIS6_9BACT</name>
<evidence type="ECO:0000256" key="13">
    <source>
        <dbReference type="ARBA" id="ARBA00023146"/>
    </source>
</evidence>
<proteinExistence type="predicted"/>
<comment type="caution">
    <text evidence="18">The sequence shown here is derived from an EMBL/GenBank/DDBJ whole genome shotgun (WGS) entry which is preliminary data.</text>
</comment>
<dbReference type="SUPFAM" id="SSF50249">
    <property type="entry name" value="Nucleic acid-binding proteins"/>
    <property type="match status" value="1"/>
</dbReference>
<evidence type="ECO:0000256" key="3">
    <source>
        <dbReference type="ARBA" id="ARBA00011738"/>
    </source>
</evidence>
<evidence type="ECO:0000259" key="17">
    <source>
        <dbReference type="PROSITE" id="PS50886"/>
    </source>
</evidence>
<evidence type="ECO:0000256" key="7">
    <source>
        <dbReference type="ARBA" id="ARBA00022555"/>
    </source>
</evidence>
<evidence type="ECO:0000313" key="18">
    <source>
        <dbReference type="EMBL" id="OGD67308.1"/>
    </source>
</evidence>
<evidence type="ECO:0000256" key="14">
    <source>
        <dbReference type="ARBA" id="ARBA00030904"/>
    </source>
</evidence>
<keyword evidence="9" id="KW-0547">Nucleotide-binding</keyword>
<evidence type="ECO:0000256" key="1">
    <source>
        <dbReference type="ARBA" id="ARBA00003314"/>
    </source>
</evidence>
<organism evidence="18 19">
    <name type="scientific">Candidatus Campbellbacteria bacterium RIFOXYC2_FULL_35_25</name>
    <dbReference type="NCBI Taxonomy" id="1797582"/>
    <lineage>
        <taxon>Bacteria</taxon>
        <taxon>Candidatus Campbelliibacteriota</taxon>
    </lineage>
</organism>
<dbReference type="AlphaFoldDB" id="A0A1F5EIS6"/>
<evidence type="ECO:0000256" key="11">
    <source>
        <dbReference type="ARBA" id="ARBA00022884"/>
    </source>
</evidence>
<dbReference type="PANTHER" id="PTHR11586:SF37">
    <property type="entry name" value="TRNA-BINDING DOMAIN-CONTAINING PROTEIN"/>
    <property type="match status" value="1"/>
</dbReference>
<evidence type="ECO:0000256" key="6">
    <source>
        <dbReference type="ARBA" id="ARBA00022490"/>
    </source>
</evidence>
<comment type="subcellular location">
    <subcellularLocation>
        <location evidence="2">Cytoplasm</location>
    </subcellularLocation>
</comment>
<dbReference type="InterPro" id="IPR004495">
    <property type="entry name" value="Met-tRNA-synth_bsu_C"/>
</dbReference>
<comment type="function">
    <text evidence="1">Is required not only for elongation of protein synthesis but also for the initiation of all mRNA translation through initiator tRNA(fMet) aminoacylation.</text>
</comment>
<evidence type="ECO:0000256" key="9">
    <source>
        <dbReference type="ARBA" id="ARBA00022741"/>
    </source>
</evidence>
<dbReference type="EMBL" id="MFAE01000006">
    <property type="protein sequence ID" value="OGD67308.1"/>
    <property type="molecule type" value="Genomic_DNA"/>
</dbReference>
<dbReference type="NCBIfam" id="TIGR00399">
    <property type="entry name" value="metG_C_term"/>
    <property type="match status" value="1"/>
</dbReference>
<keyword evidence="10" id="KW-0067">ATP-binding</keyword>
<dbReference type="GO" id="GO:0000049">
    <property type="term" value="F:tRNA binding"/>
    <property type="evidence" value="ECO:0007669"/>
    <property type="project" value="UniProtKB-UniRule"/>
</dbReference>
<dbReference type="FunFam" id="2.40.50.140:FF:000042">
    <property type="entry name" value="Methionine--tRNA ligase"/>
    <property type="match status" value="1"/>
</dbReference>
<dbReference type="PROSITE" id="PS50886">
    <property type="entry name" value="TRBD"/>
    <property type="match status" value="1"/>
</dbReference>
<dbReference type="EC" id="6.1.1.10" evidence="4"/>
<reference evidence="18 19" key="1">
    <citation type="journal article" date="2016" name="Nat. Commun.">
        <title>Thousands of microbial genomes shed light on interconnected biogeochemical processes in an aquifer system.</title>
        <authorList>
            <person name="Anantharaman K."/>
            <person name="Brown C.T."/>
            <person name="Hug L.A."/>
            <person name="Sharon I."/>
            <person name="Castelle C.J."/>
            <person name="Probst A.J."/>
            <person name="Thomas B.C."/>
            <person name="Singh A."/>
            <person name="Wilkins M.J."/>
            <person name="Karaoz U."/>
            <person name="Brodie E.L."/>
            <person name="Williams K.H."/>
            <person name="Hubbard S.S."/>
            <person name="Banfield J.F."/>
        </authorList>
    </citation>
    <scope>NUCLEOTIDE SEQUENCE [LARGE SCALE GENOMIC DNA]</scope>
</reference>
<dbReference type="CDD" id="cd02800">
    <property type="entry name" value="tRNA_bind_EcMetRS_like"/>
    <property type="match status" value="1"/>
</dbReference>
<keyword evidence="12" id="KW-0648">Protein biosynthesis</keyword>
<gene>
    <name evidence="18" type="ORF">A2442_00890</name>
</gene>
<dbReference type="GO" id="GO:0006431">
    <property type="term" value="P:methionyl-tRNA aminoacylation"/>
    <property type="evidence" value="ECO:0007669"/>
    <property type="project" value="InterPro"/>
</dbReference>
<evidence type="ECO:0000256" key="8">
    <source>
        <dbReference type="ARBA" id="ARBA00022598"/>
    </source>
</evidence>
<dbReference type="PANTHER" id="PTHR11586">
    <property type="entry name" value="TRNA-AMINOACYLATION COFACTOR ARC1 FAMILY MEMBER"/>
    <property type="match status" value="1"/>
</dbReference>
<evidence type="ECO:0000256" key="5">
    <source>
        <dbReference type="ARBA" id="ARBA00018753"/>
    </source>
</evidence>
<dbReference type="GO" id="GO:0005524">
    <property type="term" value="F:ATP binding"/>
    <property type="evidence" value="ECO:0007669"/>
    <property type="project" value="UniProtKB-KW"/>
</dbReference>
<evidence type="ECO:0000256" key="2">
    <source>
        <dbReference type="ARBA" id="ARBA00004496"/>
    </source>
</evidence>
<sequence length="108" mass="12098">MINFDDFAKIDIRIGEIKSAEKVEKSDRLFLCKVDVGEKVERQIVSGVAEYFDSPEALIGKKIPVLMNLEPRKIMGYESQGMILYVSDGKDLTTLEPNKEMGNGSVVK</sequence>
<accession>A0A1F5EIS6</accession>
<evidence type="ECO:0000256" key="12">
    <source>
        <dbReference type="ARBA" id="ARBA00022917"/>
    </source>
</evidence>
<evidence type="ECO:0000256" key="10">
    <source>
        <dbReference type="ARBA" id="ARBA00022840"/>
    </source>
</evidence>
<keyword evidence="6" id="KW-0963">Cytoplasm</keyword>
<dbReference type="STRING" id="1797582.A2442_00890"/>